<dbReference type="InterPro" id="IPR052173">
    <property type="entry name" value="Beta-lactam_resp_regulator"/>
</dbReference>
<feature type="transmembrane region" description="Helical" evidence="1">
    <location>
        <begin position="100"/>
        <end position="118"/>
    </location>
</feature>
<evidence type="ECO:0000313" key="3">
    <source>
        <dbReference type="EMBL" id="PPK93316.1"/>
    </source>
</evidence>
<dbReference type="OrthoDB" id="1522859at2"/>
<reference evidence="3 4" key="1">
    <citation type="submission" date="2018-02" db="EMBL/GenBank/DDBJ databases">
        <title>Genomic Encyclopedia of Archaeal and Bacterial Type Strains, Phase II (KMG-II): from individual species to whole genera.</title>
        <authorList>
            <person name="Goeker M."/>
        </authorList>
    </citation>
    <scope>NUCLEOTIDE SEQUENCE [LARGE SCALE GENOMIC DNA]</scope>
    <source>
        <strain evidence="3 4">DSM 16809</strain>
    </source>
</reference>
<protein>
    <submittedName>
        <fullName evidence="3">Beta-lactamase regulating signal transducer with metallopeptidase domain</fullName>
    </submittedName>
</protein>
<feature type="transmembrane region" description="Helical" evidence="1">
    <location>
        <begin position="35"/>
        <end position="51"/>
    </location>
</feature>
<organism evidence="3 4">
    <name type="scientific">Nonlabens xylanidelens</name>
    <dbReference type="NCBI Taxonomy" id="191564"/>
    <lineage>
        <taxon>Bacteria</taxon>
        <taxon>Pseudomonadati</taxon>
        <taxon>Bacteroidota</taxon>
        <taxon>Flavobacteriia</taxon>
        <taxon>Flavobacteriales</taxon>
        <taxon>Flavobacteriaceae</taxon>
        <taxon>Nonlabens</taxon>
    </lineage>
</organism>
<proteinExistence type="predicted"/>
<evidence type="ECO:0000259" key="2">
    <source>
        <dbReference type="Pfam" id="PF05569"/>
    </source>
</evidence>
<keyword evidence="4" id="KW-1185">Reference proteome</keyword>
<dbReference type="AlphaFoldDB" id="A0A2S6IGK2"/>
<dbReference type="InterPro" id="IPR008756">
    <property type="entry name" value="Peptidase_M56"/>
</dbReference>
<keyword evidence="1" id="KW-0812">Transmembrane</keyword>
<dbReference type="Pfam" id="PF05569">
    <property type="entry name" value="Peptidase_M56"/>
    <property type="match status" value="1"/>
</dbReference>
<sequence length="422" mass="48808">MIDYLLTVLILHVCAFAIYELLLKTTTFLNSNRSYLLIVPVILWFIPLINIDSLNQEPIAEEVLFQNSTIQEELNISPVDYQAIEIPTELKTKEEGSITFSWWWVYLLGVGISLTYFIKSYYNLKKVKNKGTLKKLNGVRYYQINDSKIALSFVGSILIGDQIKNEDLESIIAHEQVYIEQNHHFDLIFFQLLGIVMWFQPFHYLFLNRLKLTHELLADRAVAQQVGTKNYAQLLLKETFDTNSISFANMFFNFKTIKTRISMLHKESTPKISKIRYATLLILLLSTVVYTSCTTAKEKEMSLEEQISNLQETLKKTDSISFKDMEALEKLTISGYSFEEGDEYAQIYKGEPYDHEAYINSPEGIAFQLELDSIASNRKMDDAILKSLKAKDINSKEYLEFIKWLNDSIDTSNMKISVNPKN</sequence>
<name>A0A2S6IGK2_9FLAO</name>
<comment type="caution">
    <text evidence="3">The sequence shown here is derived from an EMBL/GenBank/DDBJ whole genome shotgun (WGS) entry which is preliminary data.</text>
</comment>
<feature type="transmembrane region" description="Helical" evidence="1">
    <location>
        <begin position="6"/>
        <end position="23"/>
    </location>
</feature>
<keyword evidence="1" id="KW-1133">Transmembrane helix</keyword>
<feature type="transmembrane region" description="Helical" evidence="1">
    <location>
        <begin position="187"/>
        <end position="207"/>
    </location>
</feature>
<evidence type="ECO:0000313" key="4">
    <source>
        <dbReference type="Proteomes" id="UP000239002"/>
    </source>
</evidence>
<gene>
    <name evidence="3" type="ORF">LY01_02601</name>
</gene>
<dbReference type="Proteomes" id="UP000239002">
    <property type="component" value="Unassembled WGS sequence"/>
</dbReference>
<dbReference type="RefSeq" id="WP_104516269.1">
    <property type="nucleotide sequence ID" value="NZ_PTJE01000007.1"/>
</dbReference>
<dbReference type="PANTHER" id="PTHR34978">
    <property type="entry name" value="POSSIBLE SENSOR-TRANSDUCER PROTEIN BLAR"/>
    <property type="match status" value="1"/>
</dbReference>
<evidence type="ECO:0000256" key="1">
    <source>
        <dbReference type="SAM" id="Phobius"/>
    </source>
</evidence>
<dbReference type="PANTHER" id="PTHR34978:SF3">
    <property type="entry name" value="SLR0241 PROTEIN"/>
    <property type="match status" value="1"/>
</dbReference>
<accession>A0A2S6IGK2</accession>
<feature type="domain" description="Peptidase M56" evidence="2">
    <location>
        <begin position="33"/>
        <end position="264"/>
    </location>
</feature>
<dbReference type="EMBL" id="PTJE01000007">
    <property type="protein sequence ID" value="PPK93316.1"/>
    <property type="molecule type" value="Genomic_DNA"/>
</dbReference>
<keyword evidence="1" id="KW-0472">Membrane</keyword>